<evidence type="ECO:0000256" key="4">
    <source>
        <dbReference type="ARBA" id="ARBA00021870"/>
    </source>
</evidence>
<dbReference type="PANTHER" id="PTHR30534:SF0">
    <property type="entry name" value="FLAGELLAR MOTOR SWITCH PROTEIN FLIG"/>
    <property type="match status" value="1"/>
</dbReference>
<dbReference type="InterPro" id="IPR011002">
    <property type="entry name" value="FliG_a-hlx"/>
</dbReference>
<feature type="domain" description="Flagellar motor switch protein FliG C-terminal" evidence="11">
    <location>
        <begin position="242"/>
        <end position="352"/>
    </location>
</feature>
<dbReference type="InterPro" id="IPR032779">
    <property type="entry name" value="FliG_M"/>
</dbReference>
<evidence type="ECO:0000256" key="9">
    <source>
        <dbReference type="ARBA" id="ARBA00023143"/>
    </source>
</evidence>
<sequence>MSAPDNLPALARQSLALARIDGEERATEELTPTQKATIIIAALGPMQAAGVLKELGEANVRRFARTISTMGRIPAQVLDQVSHEFLTELGGDYEVSGGIITARKILSEALDQEEYDRIMEDVHGNVRLSIWDKLGNAPVGSLANFIAAEHPQIGSVILGRMRADRAARVLERLPGEIAQIIVLRMSRVPRVDHLVLEQVKRVIEEEFLSVIQRESGTKKPAELLAGLMNHVSSAAREQFLAQLEEDEPVFAAEVQRVMFTFGDIVSRVVGRDVTQITRELEEPVLMAALKTGMETNPKVVEFILGNLSKRLSERMTEDLAAMQAPPLKEGEAAQAELVKAIQGLSQRGAIRLNQPEASDED</sequence>
<dbReference type="InterPro" id="IPR023087">
    <property type="entry name" value="Flg_Motor_Flig_C"/>
</dbReference>
<dbReference type="Pfam" id="PF14842">
    <property type="entry name" value="FliG_N"/>
    <property type="match status" value="1"/>
</dbReference>
<keyword evidence="15" id="KW-1185">Reference proteome</keyword>
<keyword evidence="6" id="KW-0145">Chemotaxis</keyword>
<evidence type="ECO:0000256" key="10">
    <source>
        <dbReference type="ARBA" id="ARBA00025598"/>
    </source>
</evidence>
<name>A0A5B8G6L4_9RHOB</name>
<dbReference type="GO" id="GO:0071973">
    <property type="term" value="P:bacterial-type flagellum-dependent cell motility"/>
    <property type="evidence" value="ECO:0007669"/>
    <property type="project" value="InterPro"/>
</dbReference>
<comment type="similarity">
    <text evidence="3">Belongs to the FliG family.</text>
</comment>
<dbReference type="SUPFAM" id="SSF48029">
    <property type="entry name" value="FliG"/>
    <property type="match status" value="2"/>
</dbReference>
<keyword evidence="14" id="KW-0614">Plasmid</keyword>
<keyword evidence="8" id="KW-0472">Membrane</keyword>
<dbReference type="PANTHER" id="PTHR30534">
    <property type="entry name" value="FLAGELLAR MOTOR SWITCH PROTEIN FLIG"/>
    <property type="match status" value="1"/>
</dbReference>
<evidence type="ECO:0000259" key="12">
    <source>
        <dbReference type="Pfam" id="PF14841"/>
    </source>
</evidence>
<dbReference type="GO" id="GO:0005886">
    <property type="term" value="C:plasma membrane"/>
    <property type="evidence" value="ECO:0007669"/>
    <property type="project" value="UniProtKB-SubCell"/>
</dbReference>
<organism evidence="14 15">
    <name type="scientific">Paroceanicella profunda</name>
    <dbReference type="NCBI Taxonomy" id="2579971"/>
    <lineage>
        <taxon>Bacteria</taxon>
        <taxon>Pseudomonadati</taxon>
        <taxon>Pseudomonadota</taxon>
        <taxon>Alphaproteobacteria</taxon>
        <taxon>Rhodobacterales</taxon>
        <taxon>Paracoccaceae</taxon>
        <taxon>Paroceanicella</taxon>
    </lineage>
</organism>
<comment type="function">
    <text evidence="10">FliG is one of three proteins (FliG, FliN, FliM) that forms the rotor-mounted switch complex (C ring), located at the base of the basal body. This complex interacts with the CheY and CheZ chemotaxis proteins, in addition to contacting components of the motor that determine the direction of flagellar rotation.</text>
</comment>
<evidence type="ECO:0000256" key="5">
    <source>
        <dbReference type="ARBA" id="ARBA00022475"/>
    </source>
</evidence>
<evidence type="ECO:0000256" key="8">
    <source>
        <dbReference type="ARBA" id="ARBA00023136"/>
    </source>
</evidence>
<dbReference type="GO" id="GO:0009425">
    <property type="term" value="C:bacterial-type flagellum basal body"/>
    <property type="evidence" value="ECO:0007669"/>
    <property type="project" value="UniProtKB-SubCell"/>
</dbReference>
<dbReference type="Pfam" id="PF01706">
    <property type="entry name" value="FliG_C"/>
    <property type="match status" value="1"/>
</dbReference>
<evidence type="ECO:0000256" key="6">
    <source>
        <dbReference type="ARBA" id="ARBA00022500"/>
    </source>
</evidence>
<dbReference type="InterPro" id="IPR028263">
    <property type="entry name" value="FliG_N"/>
</dbReference>
<proteinExistence type="inferred from homology"/>
<dbReference type="AlphaFoldDB" id="A0A5B8G6L4"/>
<gene>
    <name evidence="14" type="ORF">FDP22_23050</name>
</gene>
<keyword evidence="5" id="KW-1003">Cell membrane</keyword>
<evidence type="ECO:0000256" key="1">
    <source>
        <dbReference type="ARBA" id="ARBA00004117"/>
    </source>
</evidence>
<evidence type="ECO:0000256" key="7">
    <source>
        <dbReference type="ARBA" id="ARBA00022779"/>
    </source>
</evidence>
<dbReference type="EMBL" id="CP040822">
    <property type="protein sequence ID" value="QDL94753.1"/>
    <property type="molecule type" value="Genomic_DNA"/>
</dbReference>
<evidence type="ECO:0000256" key="2">
    <source>
        <dbReference type="ARBA" id="ARBA00004413"/>
    </source>
</evidence>
<dbReference type="Gene3D" id="1.10.220.30">
    <property type="match status" value="3"/>
</dbReference>
<dbReference type="Proteomes" id="UP000305888">
    <property type="component" value="Plasmid pD4M1D"/>
</dbReference>
<evidence type="ECO:0000256" key="3">
    <source>
        <dbReference type="ARBA" id="ARBA00010299"/>
    </source>
</evidence>
<evidence type="ECO:0000259" key="13">
    <source>
        <dbReference type="Pfam" id="PF14842"/>
    </source>
</evidence>
<evidence type="ECO:0000313" key="14">
    <source>
        <dbReference type="EMBL" id="QDL94753.1"/>
    </source>
</evidence>
<dbReference type="KEGG" id="ppru:FDP22_23050"/>
<keyword evidence="7" id="KW-0283">Flagellar rotation</keyword>
<dbReference type="RefSeq" id="WP_138578656.1">
    <property type="nucleotide sequence ID" value="NZ_CP040822.1"/>
</dbReference>
<evidence type="ECO:0000259" key="11">
    <source>
        <dbReference type="Pfam" id="PF01706"/>
    </source>
</evidence>
<feature type="domain" description="Flagellar motor switch protein FliG N-terminal" evidence="13">
    <location>
        <begin position="29"/>
        <end position="125"/>
    </location>
</feature>
<comment type="subcellular location">
    <subcellularLocation>
        <location evidence="1">Bacterial flagellum basal body</location>
    </subcellularLocation>
    <subcellularLocation>
        <location evidence="2">Cell membrane</location>
        <topology evidence="2">Peripheral membrane protein</topology>
        <orientation evidence="2">Cytoplasmic side</orientation>
    </subcellularLocation>
</comment>
<accession>A0A5B8G6L4</accession>
<geneLocation type="plasmid" evidence="15">
    <name>pd4m1d</name>
</geneLocation>
<evidence type="ECO:0000313" key="15">
    <source>
        <dbReference type="Proteomes" id="UP000305888"/>
    </source>
</evidence>
<keyword evidence="9" id="KW-0975">Bacterial flagellum</keyword>
<dbReference type="GO" id="GO:0003774">
    <property type="term" value="F:cytoskeletal motor activity"/>
    <property type="evidence" value="ECO:0007669"/>
    <property type="project" value="InterPro"/>
</dbReference>
<reference evidence="14 15" key="1">
    <citation type="submission" date="2019-06" db="EMBL/GenBank/DDBJ databases">
        <title>Genome sequence of Rhodobacteraceae bacterium D4M1.</title>
        <authorList>
            <person name="Cao J."/>
        </authorList>
    </citation>
    <scope>NUCLEOTIDE SEQUENCE [LARGE SCALE GENOMIC DNA]</scope>
    <source>
        <strain evidence="14 15">D4M1</strain>
        <plasmid evidence="15">pd4m1d</plasmid>
    </source>
</reference>
<feature type="domain" description="Flagellar motor switch protein FliG middle" evidence="12">
    <location>
        <begin position="141"/>
        <end position="213"/>
    </location>
</feature>
<protein>
    <recommendedName>
        <fullName evidence="4">Flagellar motor switch protein FliG</fullName>
    </recommendedName>
</protein>
<dbReference type="PRINTS" id="PR00954">
    <property type="entry name" value="FLGMOTORFLIG"/>
</dbReference>
<dbReference type="Pfam" id="PF14841">
    <property type="entry name" value="FliG_M"/>
    <property type="match status" value="1"/>
</dbReference>
<dbReference type="InterPro" id="IPR000090">
    <property type="entry name" value="Flg_Motor_Flig"/>
</dbReference>
<dbReference type="GO" id="GO:0006935">
    <property type="term" value="P:chemotaxis"/>
    <property type="evidence" value="ECO:0007669"/>
    <property type="project" value="UniProtKB-KW"/>
</dbReference>
<dbReference type="OrthoDB" id="7616820at2"/>